<proteinExistence type="predicted"/>
<sequence length="154" mass="17375">MKRKNFRFDFNKKQSLAVLACLSKLTNSGQLSALFLIIVSPTQIKKAIRKKKERLNDHHEMTIDVLKNVPQILEDPIIVMQSKTRLNSIALLGEVYPDNMPVLVAMQLNPKNKRGRVLNFAKIASAYGDSKVQGLINTSDILYINPDKEKTILG</sequence>
<organism evidence="2 3">
    <name type="scientific">Anaerovorax odorimutans</name>
    <dbReference type="NCBI Taxonomy" id="109327"/>
    <lineage>
        <taxon>Bacteria</taxon>
        <taxon>Bacillati</taxon>
        <taxon>Bacillota</taxon>
        <taxon>Clostridia</taxon>
        <taxon>Peptostreptococcales</taxon>
        <taxon>Anaerovoracaceae</taxon>
        <taxon>Anaerovorax</taxon>
    </lineage>
</organism>
<dbReference type="Pfam" id="PF18819">
    <property type="entry name" value="MuF_C"/>
    <property type="match status" value="1"/>
</dbReference>
<evidence type="ECO:0000313" key="3">
    <source>
        <dbReference type="Proteomes" id="UP001524502"/>
    </source>
</evidence>
<dbReference type="InterPro" id="IPR041131">
    <property type="entry name" value="MuF_C"/>
</dbReference>
<feature type="domain" description="Phage MuF C-terminal" evidence="1">
    <location>
        <begin position="51"/>
        <end position="148"/>
    </location>
</feature>
<evidence type="ECO:0000259" key="1">
    <source>
        <dbReference type="Pfam" id="PF18819"/>
    </source>
</evidence>
<keyword evidence="3" id="KW-1185">Reference proteome</keyword>
<reference evidence="2 3" key="1">
    <citation type="submission" date="2022-06" db="EMBL/GenBank/DDBJ databases">
        <title>Isolation of gut microbiota from human fecal samples.</title>
        <authorList>
            <person name="Pamer E.G."/>
            <person name="Barat B."/>
            <person name="Waligurski E."/>
            <person name="Medina S."/>
            <person name="Paddock L."/>
            <person name="Mostad J."/>
        </authorList>
    </citation>
    <scope>NUCLEOTIDE SEQUENCE [LARGE SCALE GENOMIC DNA]</scope>
    <source>
        <strain evidence="2 3">SL.3.17</strain>
    </source>
</reference>
<protein>
    <recommendedName>
        <fullName evidence="1">Phage MuF C-terminal domain-containing protein</fullName>
    </recommendedName>
</protein>
<dbReference type="Proteomes" id="UP001524502">
    <property type="component" value="Unassembled WGS sequence"/>
</dbReference>
<gene>
    <name evidence="2" type="ORF">NE619_08080</name>
</gene>
<dbReference type="RefSeq" id="WP_256131879.1">
    <property type="nucleotide sequence ID" value="NZ_JANFXK010000007.1"/>
</dbReference>
<dbReference type="EMBL" id="JANFXK010000007">
    <property type="protein sequence ID" value="MCQ4636685.1"/>
    <property type="molecule type" value="Genomic_DNA"/>
</dbReference>
<name>A0ABT1RNC0_9FIRM</name>
<comment type="caution">
    <text evidence="2">The sequence shown here is derived from an EMBL/GenBank/DDBJ whole genome shotgun (WGS) entry which is preliminary data.</text>
</comment>
<accession>A0ABT1RNC0</accession>
<evidence type="ECO:0000313" key="2">
    <source>
        <dbReference type="EMBL" id="MCQ4636685.1"/>
    </source>
</evidence>